<dbReference type="GO" id="GO:0006686">
    <property type="term" value="P:sphingomyelin biosynthetic process"/>
    <property type="evidence" value="ECO:0007669"/>
    <property type="project" value="TreeGrafter"/>
</dbReference>
<evidence type="ECO:0000256" key="2">
    <source>
        <dbReference type="ARBA" id="ARBA00005441"/>
    </source>
</evidence>
<evidence type="ECO:0000313" key="13">
    <source>
        <dbReference type="Proteomes" id="UP000095284"/>
    </source>
</evidence>
<dbReference type="GO" id="GO:0046513">
    <property type="term" value="P:ceramide biosynthetic process"/>
    <property type="evidence" value="ECO:0007669"/>
    <property type="project" value="TreeGrafter"/>
</dbReference>
<evidence type="ECO:0000256" key="4">
    <source>
        <dbReference type="ARBA" id="ARBA00022692"/>
    </source>
</evidence>
<accession>A0A1I7SSH4</accession>
<dbReference type="Pfam" id="PF14360">
    <property type="entry name" value="PAP2_C"/>
    <property type="match status" value="1"/>
</dbReference>
<keyword evidence="14" id="KW-1185">Reference proteome</keyword>
<feature type="transmembrane region" description="Helical" evidence="9">
    <location>
        <begin position="92"/>
        <end position="113"/>
    </location>
</feature>
<evidence type="ECO:0000313" key="14">
    <source>
        <dbReference type="Proteomes" id="UP000659654"/>
    </source>
</evidence>
<evidence type="ECO:0000256" key="7">
    <source>
        <dbReference type="ARBA" id="ARBA00023098"/>
    </source>
</evidence>
<dbReference type="InterPro" id="IPR025749">
    <property type="entry name" value="Sphingomyelin_synth-like_dom"/>
</dbReference>
<protein>
    <submittedName>
        <fullName evidence="11">(pine wood nematode) hypothetical protein</fullName>
    </submittedName>
    <submittedName>
        <fullName evidence="15">PAP2_C domain-containing protein</fullName>
    </submittedName>
</protein>
<gene>
    <name evidence="11" type="ORF">BXYJ_LOCUS4109</name>
</gene>
<dbReference type="SMR" id="A0A1I7SSH4"/>
<feature type="transmembrane region" description="Helical" evidence="9">
    <location>
        <begin position="183"/>
        <end position="202"/>
    </location>
</feature>
<keyword evidence="4 9" id="KW-0812">Transmembrane</keyword>
<dbReference type="GO" id="GO:0005886">
    <property type="term" value="C:plasma membrane"/>
    <property type="evidence" value="ECO:0007669"/>
    <property type="project" value="TreeGrafter"/>
</dbReference>
<evidence type="ECO:0000256" key="9">
    <source>
        <dbReference type="SAM" id="Phobius"/>
    </source>
</evidence>
<reference evidence="12" key="2">
    <citation type="submission" date="2020-08" db="EMBL/GenBank/DDBJ databases">
        <authorList>
            <person name="Kikuchi T."/>
        </authorList>
    </citation>
    <scope>NUCLEOTIDE SEQUENCE</scope>
    <source>
        <strain evidence="11">Ka4C1</strain>
    </source>
</reference>
<evidence type="ECO:0000313" key="12">
    <source>
        <dbReference type="EMBL" id="CAG9097545.1"/>
    </source>
</evidence>
<name>A0A1I7SSH4_BURXY</name>
<dbReference type="Proteomes" id="UP000659654">
    <property type="component" value="Unassembled WGS sequence"/>
</dbReference>
<keyword evidence="3" id="KW-0808">Transferase</keyword>
<evidence type="ECO:0000313" key="11">
    <source>
        <dbReference type="EMBL" id="CAD5215597.1"/>
    </source>
</evidence>
<evidence type="ECO:0000256" key="1">
    <source>
        <dbReference type="ARBA" id="ARBA00004141"/>
    </source>
</evidence>
<dbReference type="GO" id="GO:0000139">
    <property type="term" value="C:Golgi membrane"/>
    <property type="evidence" value="ECO:0007669"/>
    <property type="project" value="TreeGrafter"/>
</dbReference>
<dbReference type="GO" id="GO:0047493">
    <property type="term" value="F:ceramide cholinephosphotransferase activity"/>
    <property type="evidence" value="ECO:0007669"/>
    <property type="project" value="TreeGrafter"/>
</dbReference>
<dbReference type="Proteomes" id="UP000582659">
    <property type="component" value="Unassembled WGS sequence"/>
</dbReference>
<dbReference type="EMBL" id="CAJFDI010000002">
    <property type="protein sequence ID" value="CAD5215597.1"/>
    <property type="molecule type" value="Genomic_DNA"/>
</dbReference>
<dbReference type="WBParaSite" id="BXY_1599100.1">
    <property type="protein sequence ID" value="BXY_1599100.1"/>
    <property type="gene ID" value="BXY_1599100"/>
</dbReference>
<evidence type="ECO:0000313" key="15">
    <source>
        <dbReference type="WBParaSite" id="BXY_1599100.1"/>
    </source>
</evidence>
<dbReference type="InterPro" id="IPR045221">
    <property type="entry name" value="Sphingomyelin_synth-like"/>
</dbReference>
<reference evidence="15" key="1">
    <citation type="submission" date="2016-11" db="UniProtKB">
        <authorList>
            <consortium name="WormBaseParasite"/>
        </authorList>
    </citation>
    <scope>IDENTIFICATION</scope>
</reference>
<comment type="subcellular location">
    <subcellularLocation>
        <location evidence="1">Membrane</location>
        <topology evidence="1">Multi-pass membrane protein</topology>
    </subcellularLocation>
</comment>
<proteinExistence type="inferred from homology"/>
<evidence type="ECO:0000256" key="5">
    <source>
        <dbReference type="ARBA" id="ARBA00022919"/>
    </source>
</evidence>
<feature type="transmembrane region" description="Helical" evidence="9">
    <location>
        <begin position="57"/>
        <end position="80"/>
    </location>
</feature>
<evidence type="ECO:0000259" key="10">
    <source>
        <dbReference type="Pfam" id="PF14360"/>
    </source>
</evidence>
<dbReference type="AlphaFoldDB" id="A0A1I7SSH4"/>
<dbReference type="EMBL" id="CAJFCV020000002">
    <property type="protein sequence ID" value="CAG9097545.1"/>
    <property type="molecule type" value="Genomic_DNA"/>
</dbReference>
<dbReference type="PANTHER" id="PTHR21290">
    <property type="entry name" value="SPHINGOMYELIN SYNTHETASE"/>
    <property type="match status" value="1"/>
</dbReference>
<comment type="similarity">
    <text evidence="2">Belongs to the sphingomyelin synthase family.</text>
</comment>
<organism evidence="13 15">
    <name type="scientific">Bursaphelenchus xylophilus</name>
    <name type="common">Pinewood nematode worm</name>
    <name type="synonym">Aphelenchoides xylophilus</name>
    <dbReference type="NCBI Taxonomy" id="6326"/>
    <lineage>
        <taxon>Eukaryota</taxon>
        <taxon>Metazoa</taxon>
        <taxon>Ecdysozoa</taxon>
        <taxon>Nematoda</taxon>
        <taxon>Chromadorea</taxon>
        <taxon>Rhabditida</taxon>
        <taxon>Tylenchina</taxon>
        <taxon>Tylenchomorpha</taxon>
        <taxon>Aphelenchoidea</taxon>
        <taxon>Aphelenchoididae</taxon>
        <taxon>Bursaphelenchus</taxon>
    </lineage>
</organism>
<dbReference type="Proteomes" id="UP000095284">
    <property type="component" value="Unplaced"/>
</dbReference>
<dbReference type="GO" id="GO:0005789">
    <property type="term" value="C:endoplasmic reticulum membrane"/>
    <property type="evidence" value="ECO:0007669"/>
    <property type="project" value="TreeGrafter"/>
</dbReference>
<evidence type="ECO:0000256" key="8">
    <source>
        <dbReference type="ARBA" id="ARBA00023136"/>
    </source>
</evidence>
<feature type="domain" description="Sphingomyelin synthase-like" evidence="10">
    <location>
        <begin position="154"/>
        <end position="226"/>
    </location>
</feature>
<dbReference type="GO" id="GO:0033188">
    <property type="term" value="F:sphingomyelin synthase activity"/>
    <property type="evidence" value="ECO:0007669"/>
    <property type="project" value="TreeGrafter"/>
</dbReference>
<evidence type="ECO:0000256" key="6">
    <source>
        <dbReference type="ARBA" id="ARBA00022989"/>
    </source>
</evidence>
<dbReference type="PANTHER" id="PTHR21290:SF4">
    <property type="entry name" value="SPHINGOMYELIN SYNTHASE-RELATED 2"/>
    <property type="match status" value="1"/>
</dbReference>
<keyword evidence="5" id="KW-0746">Sphingolipid metabolism</keyword>
<evidence type="ECO:0000256" key="3">
    <source>
        <dbReference type="ARBA" id="ARBA00022679"/>
    </source>
</evidence>
<sequence>MDLPKTYEVRRMPAFLTVIFVILAAVLNEVVLAWVHDHVPRSVPPLPDTFFRIFPEITWVMIIAEYIMLLLTLSGIAVLFLHQHRWIVIRRVMFCTGLCYTFRAFCIFLFQVPVPSVHTYCAPQVNSSASIIFDRMMGIFWSAGIEQLRPRTLCGDLIVSGHTITIFISAMTVKAYVPRKLVIIGFIYQSLAFVAILCILLARKHYSIDVLAAYMITTRTFWTYHSLASTFHDGNIEKNMLSQTCWSPLVKYLEADAPPPHLFLNVLEWPSSCPQKIRRKLAF</sequence>
<keyword evidence="8 9" id="KW-0472">Membrane</keyword>
<dbReference type="OrthoDB" id="422827at2759"/>
<keyword evidence="7" id="KW-0443">Lipid metabolism</keyword>
<keyword evidence="6 9" id="KW-1133">Transmembrane helix</keyword>